<feature type="region of interest" description="Disordered" evidence="1">
    <location>
        <begin position="132"/>
        <end position="231"/>
    </location>
</feature>
<organism evidence="2 3">
    <name type="scientific">Thraustotheca clavata</name>
    <dbReference type="NCBI Taxonomy" id="74557"/>
    <lineage>
        <taxon>Eukaryota</taxon>
        <taxon>Sar</taxon>
        <taxon>Stramenopiles</taxon>
        <taxon>Oomycota</taxon>
        <taxon>Saprolegniomycetes</taxon>
        <taxon>Saprolegniales</taxon>
        <taxon>Achlyaceae</taxon>
        <taxon>Thraustotheca</taxon>
    </lineage>
</organism>
<dbReference type="AlphaFoldDB" id="A0A1W0A5P8"/>
<reference evidence="2 3" key="1">
    <citation type="journal article" date="2014" name="Genome Biol. Evol.">
        <title>The secreted proteins of Achlya hypogyna and Thraustotheca clavata identify the ancestral oomycete secretome and reveal gene acquisitions by horizontal gene transfer.</title>
        <authorList>
            <person name="Misner I."/>
            <person name="Blouin N."/>
            <person name="Leonard G."/>
            <person name="Richards T.A."/>
            <person name="Lane C.E."/>
        </authorList>
    </citation>
    <scope>NUCLEOTIDE SEQUENCE [LARGE SCALE GENOMIC DNA]</scope>
    <source>
        <strain evidence="2 3">ATCC 34112</strain>
    </source>
</reference>
<dbReference type="EMBL" id="JNBS01000466">
    <property type="protein sequence ID" value="OQS05360.1"/>
    <property type="molecule type" value="Genomic_DNA"/>
</dbReference>
<feature type="compositionally biased region" description="Basic residues" evidence="1">
    <location>
        <begin position="147"/>
        <end position="156"/>
    </location>
</feature>
<proteinExistence type="predicted"/>
<protein>
    <submittedName>
        <fullName evidence="2">Uncharacterized protein</fullName>
    </submittedName>
</protein>
<dbReference type="OrthoDB" id="10654803at2759"/>
<keyword evidence="3" id="KW-1185">Reference proteome</keyword>
<evidence type="ECO:0000313" key="3">
    <source>
        <dbReference type="Proteomes" id="UP000243217"/>
    </source>
</evidence>
<comment type="caution">
    <text evidence="2">The sequence shown here is derived from an EMBL/GenBank/DDBJ whole genome shotgun (WGS) entry which is preliminary data.</text>
</comment>
<sequence length="231" mass="24600">MSNNVFSALSKKSAKKAAPLPAHAAPVLPKQMFSFPAASGSSWGDDEEVPQTTITSLTMPPTPAELADIAAANEADDEDSESESESEDEEETPVVKKEVAPAPIKKAEPVVQLSKKELKQKELDDLDAALAELGLAPAEKKEETTAKKSKKKKAKKPATAAAITAAPVTEKPQPVEETPAVVVDIKSVLAKKGGKKKKEESLAVKKAREEEAKKKAAAKSKKDRSTFNEFS</sequence>
<feature type="compositionally biased region" description="Basic and acidic residues" evidence="1">
    <location>
        <begin position="197"/>
        <end position="214"/>
    </location>
</feature>
<feature type="compositionally biased region" description="Low complexity" evidence="1">
    <location>
        <begin position="64"/>
        <end position="73"/>
    </location>
</feature>
<evidence type="ECO:0000256" key="1">
    <source>
        <dbReference type="SAM" id="MobiDB-lite"/>
    </source>
</evidence>
<feature type="compositionally biased region" description="Low complexity" evidence="1">
    <location>
        <begin position="7"/>
        <end position="21"/>
    </location>
</feature>
<evidence type="ECO:0000313" key="2">
    <source>
        <dbReference type="EMBL" id="OQS05360.1"/>
    </source>
</evidence>
<feature type="region of interest" description="Disordered" evidence="1">
    <location>
        <begin position="54"/>
        <end position="113"/>
    </location>
</feature>
<feature type="compositionally biased region" description="Low complexity" evidence="1">
    <location>
        <begin position="157"/>
        <end position="171"/>
    </location>
</feature>
<dbReference type="Proteomes" id="UP000243217">
    <property type="component" value="Unassembled WGS sequence"/>
</dbReference>
<feature type="region of interest" description="Disordered" evidence="1">
    <location>
        <begin position="1"/>
        <end position="21"/>
    </location>
</feature>
<accession>A0A1W0A5P8</accession>
<feature type="compositionally biased region" description="Acidic residues" evidence="1">
    <location>
        <begin position="74"/>
        <end position="92"/>
    </location>
</feature>
<name>A0A1W0A5P8_9STRA</name>
<gene>
    <name evidence="2" type="ORF">THRCLA_20641</name>
</gene>